<dbReference type="InterPro" id="IPR015854">
    <property type="entry name" value="ABC_transpr_LolD-like"/>
</dbReference>
<dbReference type="KEGG" id="srm:SRM_01204"/>
<evidence type="ECO:0000259" key="6">
    <source>
        <dbReference type="PROSITE" id="PS50893"/>
    </source>
</evidence>
<dbReference type="SMART" id="SM00382">
    <property type="entry name" value="AAA"/>
    <property type="match status" value="1"/>
</dbReference>
<dbReference type="PANTHER" id="PTHR24220:SF470">
    <property type="entry name" value="CELL DIVISION ATP-BINDING PROTEIN FTSE"/>
    <property type="match status" value="1"/>
</dbReference>
<dbReference type="PATRIC" id="fig|761659.10.peg.1331"/>
<reference evidence="8" key="2">
    <citation type="submission" date="2010-04" db="EMBL/GenBank/DDBJ databases">
        <title>Genome sequence of Salinibacter ruber M8.</title>
        <authorList>
            <consortium name="Genoscope"/>
        </authorList>
    </citation>
    <scope>NUCLEOTIDE SEQUENCE [LARGE SCALE GENOMIC DNA]</scope>
    <source>
        <strain evidence="8">M8</strain>
    </source>
</reference>
<proteinExistence type="inferred from homology"/>
<evidence type="ECO:0000313" key="7">
    <source>
        <dbReference type="EMBL" id="CBH24125.1"/>
    </source>
</evidence>
<dbReference type="Gene3D" id="3.40.50.300">
    <property type="entry name" value="P-loop containing nucleotide triphosphate hydrolases"/>
    <property type="match status" value="1"/>
</dbReference>
<organism evidence="7 8">
    <name type="scientific">Salinibacter ruber (strain M8)</name>
    <dbReference type="NCBI Taxonomy" id="761659"/>
    <lineage>
        <taxon>Bacteria</taxon>
        <taxon>Pseudomonadati</taxon>
        <taxon>Rhodothermota</taxon>
        <taxon>Rhodothermia</taxon>
        <taxon>Rhodothermales</taxon>
        <taxon>Salinibacteraceae</taxon>
        <taxon>Salinibacter</taxon>
    </lineage>
</organism>
<reference evidence="7 8" key="1">
    <citation type="journal article" date="2010" name="ISME J.">
        <title>Fine-scale evolution: genomic, phenotypic and ecological differentiation in two coexisting Salinibacter ruber strains.</title>
        <authorList>
            <person name="Pena A."/>
            <person name="Teeling H."/>
            <person name="Huerta-Cepas J."/>
            <person name="Santos F."/>
            <person name="Yarza P."/>
            <person name="Brito-Echeverria J."/>
            <person name="Lucio M."/>
            <person name="Schmitt-Kopplin P."/>
            <person name="Meseguer I."/>
            <person name="Schenowitz C."/>
            <person name="Dossat C."/>
            <person name="Barbe V."/>
            <person name="Dopazo J."/>
            <person name="Rossello-Mora R."/>
            <person name="Schuler M."/>
            <person name="Glockner F.O."/>
            <person name="Amann R."/>
            <person name="Gabaldon T."/>
            <person name="Anton J."/>
        </authorList>
    </citation>
    <scope>NUCLEOTIDE SEQUENCE [LARGE SCALE GENOMIC DNA]</scope>
    <source>
        <strain evidence="7 8">M8</strain>
    </source>
</reference>
<gene>
    <name evidence="7" type="primary">ftsE</name>
    <name evidence="7" type="ordered locus">SRM_01204</name>
</gene>
<evidence type="ECO:0000256" key="4">
    <source>
        <dbReference type="ARBA" id="ARBA00022741"/>
    </source>
</evidence>
<comment type="function">
    <text evidence="1">Part of the ABC transporter FtsEX involved in cellular division. Important for assembly or stability of the septal ring.</text>
</comment>
<dbReference type="InterPro" id="IPR027417">
    <property type="entry name" value="P-loop_NTPase"/>
</dbReference>
<keyword evidence="4" id="KW-0547">Nucleotide-binding</keyword>
<dbReference type="HOGENOM" id="CLU_000604_1_22_10"/>
<dbReference type="AlphaFoldDB" id="D5H7X0"/>
<dbReference type="SUPFAM" id="SSF52540">
    <property type="entry name" value="P-loop containing nucleoside triphosphate hydrolases"/>
    <property type="match status" value="1"/>
</dbReference>
<dbReference type="GO" id="GO:0005524">
    <property type="term" value="F:ATP binding"/>
    <property type="evidence" value="ECO:0007669"/>
    <property type="project" value="UniProtKB-KW"/>
</dbReference>
<dbReference type="InterPro" id="IPR017871">
    <property type="entry name" value="ABC_transporter-like_CS"/>
</dbReference>
<dbReference type="Proteomes" id="UP000000933">
    <property type="component" value="Chromosome"/>
</dbReference>
<evidence type="ECO:0000256" key="1">
    <source>
        <dbReference type="ARBA" id="ARBA00002579"/>
    </source>
</evidence>
<dbReference type="EMBL" id="FP565814">
    <property type="protein sequence ID" value="CBH24125.1"/>
    <property type="molecule type" value="Genomic_DNA"/>
</dbReference>
<dbReference type="FunFam" id="3.40.50.300:FF:000056">
    <property type="entry name" value="Cell division ATP-binding protein FtsE"/>
    <property type="match status" value="1"/>
</dbReference>
<dbReference type="Pfam" id="PF00005">
    <property type="entry name" value="ABC_tran"/>
    <property type="match status" value="1"/>
</dbReference>
<dbReference type="PANTHER" id="PTHR24220">
    <property type="entry name" value="IMPORT ATP-BINDING PROTEIN"/>
    <property type="match status" value="1"/>
</dbReference>
<sequence length="268" mass="29593">MVRRGSCPSGASPPDRTGRGLTLPAWTPILLAPLPGLISLSVIDFRDVSISFSLPNGDQRSVLDEVSFHIDQSQKTYLVGPTGSGKSTILRLLYMDLFPDSGVVQIGDYRSDQIERDDIPYLRRSLGVVFQDFQLLPDRTAYENVAFALHATGTSASEVQSRVTKVLGRVGLSHKHRSYPHELSGGEQQRVVIARAIANDPWVLLADEPTGNLDPSVADEIHELLLDLHKQGMTLFVATHDHRLVKSYSARTLAMMNRQVVEIDPETL</sequence>
<dbReference type="GO" id="GO:0022857">
    <property type="term" value="F:transmembrane transporter activity"/>
    <property type="evidence" value="ECO:0007669"/>
    <property type="project" value="TreeGrafter"/>
</dbReference>
<protein>
    <recommendedName>
        <fullName evidence="3">Cell division ATP-binding protein FtsE</fullName>
    </recommendedName>
</protein>
<evidence type="ECO:0000313" key="8">
    <source>
        <dbReference type="Proteomes" id="UP000000933"/>
    </source>
</evidence>
<dbReference type="PROSITE" id="PS50893">
    <property type="entry name" value="ABC_TRANSPORTER_2"/>
    <property type="match status" value="1"/>
</dbReference>
<dbReference type="InterPro" id="IPR003593">
    <property type="entry name" value="AAA+_ATPase"/>
</dbReference>
<evidence type="ECO:0000256" key="2">
    <source>
        <dbReference type="ARBA" id="ARBA00005417"/>
    </source>
</evidence>
<comment type="similarity">
    <text evidence="2">Belongs to the ABC transporter superfamily.</text>
</comment>
<feature type="domain" description="ABC transporter" evidence="6">
    <location>
        <begin position="43"/>
        <end position="268"/>
    </location>
</feature>
<evidence type="ECO:0000256" key="3">
    <source>
        <dbReference type="ARBA" id="ARBA00020019"/>
    </source>
</evidence>
<evidence type="ECO:0000256" key="5">
    <source>
        <dbReference type="ARBA" id="ARBA00022840"/>
    </source>
</evidence>
<keyword evidence="5 7" id="KW-0067">ATP-binding</keyword>
<dbReference type="PROSITE" id="PS00211">
    <property type="entry name" value="ABC_TRANSPORTER_1"/>
    <property type="match status" value="1"/>
</dbReference>
<dbReference type="InterPro" id="IPR003439">
    <property type="entry name" value="ABC_transporter-like_ATP-bd"/>
</dbReference>
<name>D5H7X0_SALRM</name>
<accession>D5H7X0</accession>
<dbReference type="GO" id="GO:0005886">
    <property type="term" value="C:plasma membrane"/>
    <property type="evidence" value="ECO:0007669"/>
    <property type="project" value="UniProtKB-ARBA"/>
</dbReference>
<dbReference type="GO" id="GO:0016887">
    <property type="term" value="F:ATP hydrolysis activity"/>
    <property type="evidence" value="ECO:0007669"/>
    <property type="project" value="InterPro"/>
</dbReference>